<name>A0A553PKF4_TIGCA</name>
<dbReference type="Pfam" id="PF17820">
    <property type="entry name" value="PDZ_6"/>
    <property type="match status" value="1"/>
</dbReference>
<evidence type="ECO:0000256" key="13">
    <source>
        <dbReference type="ARBA" id="ARBA00022989"/>
    </source>
</evidence>
<keyword evidence="14" id="KW-0496">Mitochondrion</keyword>
<dbReference type="GO" id="GO:0031966">
    <property type="term" value="C:mitochondrial membrane"/>
    <property type="evidence" value="ECO:0007669"/>
    <property type="project" value="UniProtKB-SubCell"/>
</dbReference>
<comment type="similarity">
    <text evidence="4">Belongs to the peptidase S1C family.</text>
</comment>
<dbReference type="PANTHER" id="PTHR22939">
    <property type="entry name" value="SERINE PROTEASE FAMILY S1C HTRA-RELATED"/>
    <property type="match status" value="1"/>
</dbReference>
<proteinExistence type="inferred from homology"/>
<accession>A0A553PKF4</accession>
<evidence type="ECO:0000256" key="1">
    <source>
        <dbReference type="ARBA" id="ARBA00001760"/>
    </source>
</evidence>
<dbReference type="InterPro" id="IPR041489">
    <property type="entry name" value="PDZ_6"/>
</dbReference>
<dbReference type="GO" id="GO:0007005">
    <property type="term" value="P:mitochondrion organization"/>
    <property type="evidence" value="ECO:0007669"/>
    <property type="project" value="UniProtKB-ARBA"/>
</dbReference>
<evidence type="ECO:0000256" key="17">
    <source>
        <dbReference type="ARBA" id="ARBA00029644"/>
    </source>
</evidence>
<evidence type="ECO:0000256" key="9">
    <source>
        <dbReference type="ARBA" id="ARBA00022703"/>
    </source>
</evidence>
<dbReference type="Gene3D" id="2.40.10.120">
    <property type="match status" value="1"/>
</dbReference>
<dbReference type="FunFam" id="2.40.10.120:FF:000004">
    <property type="entry name" value="Serine protease HTRA2, mitochondrial"/>
    <property type="match status" value="1"/>
</dbReference>
<keyword evidence="12" id="KW-0809">Transit peptide</keyword>
<dbReference type="GO" id="GO:0004252">
    <property type="term" value="F:serine-type endopeptidase activity"/>
    <property type="evidence" value="ECO:0007669"/>
    <property type="project" value="InterPro"/>
</dbReference>
<dbReference type="InterPro" id="IPR009003">
    <property type="entry name" value="Peptidase_S1_PA"/>
</dbReference>
<dbReference type="SUPFAM" id="SSF50156">
    <property type="entry name" value="PDZ domain-like"/>
    <property type="match status" value="1"/>
</dbReference>
<dbReference type="PRINTS" id="PR00834">
    <property type="entry name" value="PROTEASES2C"/>
</dbReference>
<evidence type="ECO:0000256" key="4">
    <source>
        <dbReference type="ARBA" id="ARBA00010541"/>
    </source>
</evidence>
<evidence type="ECO:0000313" key="20">
    <source>
        <dbReference type="EMBL" id="TRY78162.1"/>
    </source>
</evidence>
<dbReference type="Proteomes" id="UP000318571">
    <property type="component" value="Chromosome 11"/>
</dbReference>
<keyword evidence="9" id="KW-0053">Apoptosis</keyword>
<evidence type="ECO:0000256" key="2">
    <source>
        <dbReference type="ARBA" id="ARBA00004304"/>
    </source>
</evidence>
<dbReference type="GO" id="GO:0043065">
    <property type="term" value="P:positive regulation of apoptotic process"/>
    <property type="evidence" value="ECO:0007669"/>
    <property type="project" value="TreeGrafter"/>
</dbReference>
<protein>
    <recommendedName>
        <fullName evidence="6">Serine protease HTRA2, mitochondrial</fullName>
        <ecNumber evidence="5">3.4.21.108</ecNumber>
    </recommendedName>
    <alternativeName>
        <fullName evidence="17">High temperature requirement protein A2</fullName>
    </alternativeName>
</protein>
<dbReference type="GO" id="GO:0006508">
    <property type="term" value="P:proteolysis"/>
    <property type="evidence" value="ECO:0007669"/>
    <property type="project" value="UniProtKB-KW"/>
</dbReference>
<evidence type="ECO:0000256" key="5">
    <source>
        <dbReference type="ARBA" id="ARBA00013033"/>
    </source>
</evidence>
<comment type="subcellular location">
    <subcellularLocation>
        <location evidence="3">Mitochondrion intermembrane space</location>
        <topology evidence="3">Single-pass membrane protein</topology>
    </subcellularLocation>
    <subcellularLocation>
        <location evidence="2">Mitochondrion membrane</location>
        <topology evidence="2">Single-pass membrane protein</topology>
    </subcellularLocation>
</comment>
<dbReference type="PANTHER" id="PTHR22939:SF129">
    <property type="entry name" value="SERINE PROTEASE HTRA2, MITOCHONDRIAL"/>
    <property type="match status" value="1"/>
</dbReference>
<dbReference type="InterPro" id="IPR001478">
    <property type="entry name" value="PDZ"/>
</dbReference>
<evidence type="ECO:0000256" key="14">
    <source>
        <dbReference type="ARBA" id="ARBA00023128"/>
    </source>
</evidence>
<evidence type="ECO:0000256" key="15">
    <source>
        <dbReference type="ARBA" id="ARBA00023136"/>
    </source>
</evidence>
<comment type="function">
    <text evidence="18">Serine protease that shows proteolytic activity against a non-specific substrate beta-casein. Promotes or induces cell death either by direct binding to and inhibition of BIRC proteins (also called inhibitor of apoptosis proteins, IAPs), leading to an increase in caspase activity, or by a BIRC inhibition-independent, caspase-independent and serine protease activity-dependent mechanism. Can antagonize antiapoptotic activity of th/Diap1 by directly inducing the degradation of th/Diap1.</text>
</comment>
<evidence type="ECO:0000313" key="21">
    <source>
        <dbReference type="Proteomes" id="UP000318571"/>
    </source>
</evidence>
<comment type="catalytic activity">
    <reaction evidence="1">
        <text>Cleavage of non-polar aliphatic amino-acids at the P1 position, with a preference for Val, Ile and Met. At the P2 and P3 positions, Arg is selected most strongly with a secondary preference for other hydrophilic residues.</text>
        <dbReference type="EC" id="3.4.21.108"/>
    </reaction>
</comment>
<evidence type="ECO:0000256" key="6">
    <source>
        <dbReference type="ARBA" id="ARBA00016929"/>
    </source>
</evidence>
<keyword evidence="13" id="KW-1133">Transmembrane helix</keyword>
<evidence type="ECO:0000256" key="3">
    <source>
        <dbReference type="ARBA" id="ARBA00004375"/>
    </source>
</evidence>
<dbReference type="InterPro" id="IPR001940">
    <property type="entry name" value="Peptidase_S1C"/>
</dbReference>
<evidence type="ECO:0000256" key="16">
    <source>
        <dbReference type="ARBA" id="ARBA00023145"/>
    </source>
</evidence>
<evidence type="ECO:0000256" key="8">
    <source>
        <dbReference type="ARBA" id="ARBA00022692"/>
    </source>
</evidence>
<keyword evidence="8" id="KW-0812">Transmembrane</keyword>
<evidence type="ECO:0000256" key="11">
    <source>
        <dbReference type="ARBA" id="ARBA00022825"/>
    </source>
</evidence>
<evidence type="ECO:0000256" key="7">
    <source>
        <dbReference type="ARBA" id="ARBA00022670"/>
    </source>
</evidence>
<dbReference type="SUPFAM" id="SSF50494">
    <property type="entry name" value="Trypsin-like serine proteases"/>
    <property type="match status" value="1"/>
</dbReference>
<keyword evidence="21" id="KW-1185">Reference proteome</keyword>
<dbReference type="Gene3D" id="2.30.42.10">
    <property type="match status" value="1"/>
</dbReference>
<dbReference type="Pfam" id="PF13365">
    <property type="entry name" value="Trypsin_2"/>
    <property type="match status" value="1"/>
</dbReference>
<keyword evidence="10" id="KW-0378">Hydrolase</keyword>
<keyword evidence="11" id="KW-0720">Serine protease</keyword>
<dbReference type="PROSITE" id="PS50106">
    <property type="entry name" value="PDZ"/>
    <property type="match status" value="1"/>
</dbReference>
<gene>
    <name evidence="20" type="ORF">TCAL_07571</name>
</gene>
<dbReference type="OMA" id="IMSPEGY"/>
<dbReference type="GO" id="GO:0005758">
    <property type="term" value="C:mitochondrial intermembrane space"/>
    <property type="evidence" value="ECO:0007669"/>
    <property type="project" value="UniProtKB-SubCell"/>
</dbReference>
<feature type="domain" description="PDZ" evidence="19">
    <location>
        <begin position="397"/>
        <end position="428"/>
    </location>
</feature>
<dbReference type="STRING" id="6832.A0A553PKF4"/>
<sequence>MSSTGSSRHFTSLWWHHPPTRYRSASVSALFERPGPPPPPLTGLGPQFGRLTAPSSTHAAWSLRSRSHWHLPHGLAGSEPPHARADSNSDWRSWSSRLGFWLSSLALSLASALFLAQCPRALRAAEAMDPSSPGLNVPPPPRKNSRRQSYNFIADVVQDVASALVYIEIKDLGVRDYFTGQPMTSSNGSGFIVQSDGLILTNAHVVINKPRASVQVRLQDGRTFTGVVENVDVQSDLATVRIPCQNLPVMPLGTSANVRPGEFVIAMGSPLSLSNTITTGVVSARSRARAELGLRDREVPEYIQTDAAITFGNSGGPLVNLDGEAIGINSMKVTPGISFAIPIDYAKEFLRKAADRTSRSPPVGERRYAGITFVTITTQILDDLRLRMELPMQVQHGIAVFRIVRGSPAHRAGLMAGDVVTHINGKPILTAKDFYRFMEGDDDLEMSVYRKTKKLKFLVQPEVL</sequence>
<dbReference type="AlphaFoldDB" id="A0A553PKF4"/>
<dbReference type="InterPro" id="IPR036034">
    <property type="entry name" value="PDZ_sf"/>
</dbReference>
<reference evidence="20 21" key="1">
    <citation type="journal article" date="2018" name="Nat. Ecol. Evol.">
        <title>Genomic signatures of mitonuclear coevolution across populations of Tigriopus californicus.</title>
        <authorList>
            <person name="Barreto F.S."/>
            <person name="Watson E.T."/>
            <person name="Lima T.G."/>
            <person name="Willett C.S."/>
            <person name="Edmands S."/>
            <person name="Li W."/>
            <person name="Burton R.S."/>
        </authorList>
    </citation>
    <scope>NUCLEOTIDE SEQUENCE [LARGE SCALE GENOMIC DNA]</scope>
    <source>
        <strain evidence="20 21">San Diego</strain>
    </source>
</reference>
<organism evidence="20 21">
    <name type="scientific">Tigriopus californicus</name>
    <name type="common">Marine copepod</name>
    <dbReference type="NCBI Taxonomy" id="6832"/>
    <lineage>
        <taxon>Eukaryota</taxon>
        <taxon>Metazoa</taxon>
        <taxon>Ecdysozoa</taxon>
        <taxon>Arthropoda</taxon>
        <taxon>Crustacea</taxon>
        <taxon>Multicrustacea</taxon>
        <taxon>Hexanauplia</taxon>
        <taxon>Copepoda</taxon>
        <taxon>Harpacticoida</taxon>
        <taxon>Harpacticidae</taxon>
        <taxon>Tigriopus</taxon>
    </lineage>
</organism>
<dbReference type="EMBL" id="VCGU01000003">
    <property type="protein sequence ID" value="TRY78162.1"/>
    <property type="molecule type" value="Genomic_DNA"/>
</dbReference>
<dbReference type="GO" id="GO:0006915">
    <property type="term" value="P:apoptotic process"/>
    <property type="evidence" value="ECO:0007669"/>
    <property type="project" value="UniProtKB-KW"/>
</dbReference>
<comment type="caution">
    <text evidence="20">The sequence shown here is derived from an EMBL/GenBank/DDBJ whole genome shotgun (WGS) entry which is preliminary data.</text>
</comment>
<keyword evidence="16" id="KW-0865">Zymogen</keyword>
<evidence type="ECO:0000256" key="10">
    <source>
        <dbReference type="ARBA" id="ARBA00022801"/>
    </source>
</evidence>
<evidence type="ECO:0000256" key="18">
    <source>
        <dbReference type="ARBA" id="ARBA00035606"/>
    </source>
</evidence>
<dbReference type="EC" id="3.4.21.108" evidence="5"/>
<evidence type="ECO:0000256" key="12">
    <source>
        <dbReference type="ARBA" id="ARBA00022946"/>
    </source>
</evidence>
<keyword evidence="15" id="KW-0472">Membrane</keyword>
<dbReference type="SMART" id="SM00228">
    <property type="entry name" value="PDZ"/>
    <property type="match status" value="1"/>
</dbReference>
<dbReference type="OrthoDB" id="4217619at2759"/>
<evidence type="ECO:0000259" key="19">
    <source>
        <dbReference type="PROSITE" id="PS50106"/>
    </source>
</evidence>
<keyword evidence="7" id="KW-0645">Protease</keyword>